<sequence>MYHVSFESISEEDEIKRKVFQEPFWSIYWPGEQTLTRFIARHDGTRIYLADSERHGLTENFKKSLKILKGYSLPDVRKENHGYDRCNVYEFCV</sequence>
<dbReference type="AlphaFoldDB" id="A0A0L7QUJ9"/>
<evidence type="ECO:0000313" key="1">
    <source>
        <dbReference type="EMBL" id="KOC62239.1"/>
    </source>
</evidence>
<keyword evidence="2" id="KW-1185">Reference proteome</keyword>
<reference evidence="1 2" key="1">
    <citation type="submission" date="2015-07" db="EMBL/GenBank/DDBJ databases">
        <title>The genome of Habropoda laboriosa.</title>
        <authorList>
            <person name="Pan H."/>
            <person name="Kapheim K."/>
        </authorList>
    </citation>
    <scope>NUCLEOTIDE SEQUENCE [LARGE SCALE GENOMIC DNA]</scope>
    <source>
        <strain evidence="1">0110345459</strain>
    </source>
</reference>
<organism evidence="1 2">
    <name type="scientific">Habropoda laboriosa</name>
    <dbReference type="NCBI Taxonomy" id="597456"/>
    <lineage>
        <taxon>Eukaryota</taxon>
        <taxon>Metazoa</taxon>
        <taxon>Ecdysozoa</taxon>
        <taxon>Arthropoda</taxon>
        <taxon>Hexapoda</taxon>
        <taxon>Insecta</taxon>
        <taxon>Pterygota</taxon>
        <taxon>Neoptera</taxon>
        <taxon>Endopterygota</taxon>
        <taxon>Hymenoptera</taxon>
        <taxon>Apocrita</taxon>
        <taxon>Aculeata</taxon>
        <taxon>Apoidea</taxon>
        <taxon>Anthophila</taxon>
        <taxon>Apidae</taxon>
        <taxon>Habropoda</taxon>
    </lineage>
</organism>
<gene>
    <name evidence="1" type="ORF">WH47_03997</name>
</gene>
<dbReference type="STRING" id="597456.A0A0L7QUJ9"/>
<accession>A0A0L7QUJ9</accession>
<protein>
    <submittedName>
        <fullName evidence="1">Uncharacterized protein</fullName>
    </submittedName>
</protein>
<proteinExistence type="predicted"/>
<dbReference type="Proteomes" id="UP000053825">
    <property type="component" value="Unassembled WGS sequence"/>
</dbReference>
<dbReference type="EMBL" id="KQ414735">
    <property type="protein sequence ID" value="KOC62239.1"/>
    <property type="molecule type" value="Genomic_DNA"/>
</dbReference>
<name>A0A0L7QUJ9_9HYME</name>
<evidence type="ECO:0000313" key="2">
    <source>
        <dbReference type="Proteomes" id="UP000053825"/>
    </source>
</evidence>